<keyword evidence="4" id="KW-0732">Signal</keyword>
<feature type="chain" id="PRO_5032809513" description="Heparanase" evidence="4">
    <location>
        <begin position="26"/>
        <end position="1465"/>
    </location>
</feature>
<dbReference type="GO" id="GO:0005615">
    <property type="term" value="C:extracellular space"/>
    <property type="evidence" value="ECO:0007669"/>
    <property type="project" value="TreeGrafter"/>
</dbReference>
<name>A0A835CUJ6_APHGI</name>
<dbReference type="SUPFAM" id="SSF51445">
    <property type="entry name" value="(Trans)glycosidases"/>
    <property type="match status" value="1"/>
</dbReference>
<dbReference type="Proteomes" id="UP000639338">
    <property type="component" value="Unassembled WGS sequence"/>
</dbReference>
<feature type="compositionally biased region" description="Basic and acidic residues" evidence="3">
    <location>
        <begin position="1014"/>
        <end position="1031"/>
    </location>
</feature>
<feature type="compositionally biased region" description="Basic and acidic residues" evidence="3">
    <location>
        <begin position="1196"/>
        <end position="1205"/>
    </location>
</feature>
<dbReference type="EMBL" id="JACMRX010000001">
    <property type="protein sequence ID" value="KAF7997094.1"/>
    <property type="molecule type" value="Genomic_DNA"/>
</dbReference>
<evidence type="ECO:0000313" key="6">
    <source>
        <dbReference type="Proteomes" id="UP000639338"/>
    </source>
</evidence>
<accession>A0A835CUJ6</accession>
<feature type="compositionally biased region" description="Low complexity" evidence="3">
    <location>
        <begin position="1056"/>
        <end position="1092"/>
    </location>
</feature>
<feature type="region of interest" description="Disordered" evidence="3">
    <location>
        <begin position="913"/>
        <end position="1155"/>
    </location>
</feature>
<feature type="compositionally biased region" description="Basic residues" evidence="3">
    <location>
        <begin position="1103"/>
        <end position="1117"/>
    </location>
</feature>
<reference evidence="5 6" key="1">
    <citation type="submission" date="2020-08" db="EMBL/GenBank/DDBJ databases">
        <title>Aphidius gifuensis genome sequencing and assembly.</title>
        <authorList>
            <person name="Du Z."/>
        </authorList>
    </citation>
    <scope>NUCLEOTIDE SEQUENCE [LARGE SCALE GENOMIC DNA]</scope>
    <source>
        <strain evidence="5">YNYX2018</strain>
        <tissue evidence="5">Adults</tissue>
    </source>
</reference>
<dbReference type="GO" id="GO:0016020">
    <property type="term" value="C:membrane"/>
    <property type="evidence" value="ECO:0007669"/>
    <property type="project" value="InterPro"/>
</dbReference>
<evidence type="ECO:0000256" key="3">
    <source>
        <dbReference type="SAM" id="MobiDB-lite"/>
    </source>
</evidence>
<feature type="signal peptide" evidence="4">
    <location>
        <begin position="1"/>
        <end position="25"/>
    </location>
</feature>
<feature type="coiled-coil region" evidence="2">
    <location>
        <begin position="1251"/>
        <end position="1308"/>
    </location>
</feature>
<proteinExistence type="inferred from homology"/>
<comment type="similarity">
    <text evidence="1">Belongs to the glycosyl hydrolase 79 family.</text>
</comment>
<keyword evidence="2" id="KW-0175">Coiled coil</keyword>
<feature type="compositionally biased region" description="Basic and acidic residues" evidence="3">
    <location>
        <begin position="933"/>
        <end position="968"/>
    </location>
</feature>
<dbReference type="PANTHER" id="PTHR46145:SF4">
    <property type="entry name" value="HEPARANASE"/>
    <property type="match status" value="1"/>
</dbReference>
<feature type="compositionally biased region" description="Polar residues" evidence="3">
    <location>
        <begin position="1032"/>
        <end position="1041"/>
    </location>
</feature>
<dbReference type="GO" id="GO:0031012">
    <property type="term" value="C:extracellular matrix"/>
    <property type="evidence" value="ECO:0007669"/>
    <property type="project" value="TreeGrafter"/>
</dbReference>
<dbReference type="InterPro" id="IPR017853">
    <property type="entry name" value="GH"/>
</dbReference>
<evidence type="ECO:0000256" key="1">
    <source>
        <dbReference type="ARBA" id="ARBA00009800"/>
    </source>
</evidence>
<evidence type="ECO:0000256" key="2">
    <source>
        <dbReference type="SAM" id="Coils"/>
    </source>
</evidence>
<gene>
    <name evidence="5" type="ORF">HCN44_005371</name>
</gene>
<dbReference type="PANTHER" id="PTHR46145">
    <property type="entry name" value="HEPARANASE"/>
    <property type="match status" value="1"/>
</dbReference>
<evidence type="ECO:0000256" key="4">
    <source>
        <dbReference type="SAM" id="SignalP"/>
    </source>
</evidence>
<sequence>MADLNSAKVFFILILLTINYDCFQAEKIILSIYGKKPMTLTDERFLSITLDSNVIFNGALFKNNSERNINMAKALSPAFVRIAGPKSNSYIFQKNNITNDDSSFVLTSGNWSMLNQWAENAGLSVLAAVAPQQHSEDIGGFRDKIWDSRNVLDLISFSDEKGYNVSWQLGYECQTRCDMSGKELGKNLMRLKNMLEAFPRYSKATITGPDIVTMKTAHDQIYLQEYMSTGSDALSAITWHPDFASITLDSKSGVLIHHDSLAYDKETLHRIIGRNNAKKPLWLVESKPEECKDQFLGALIWTRRLGNSAKLGVQVLMRQPLNSNLFKPTPDFWVSVLHKTLVGREVLDAKIITENPSHINVYCQCTKPSSRYEKGSITIFGINLASTRLVINLKGIKIKTLHKYILLPGFDANNQMFSETVLLNNETLKLENEKDMPELKPAVVTSEKGISMKLPSGGIGFWVIPDIKIKSCEDRENEYADKMILEKFSKHLSIAESDENTSSKESTDENIEGSRKSIYNIMKKINAKRDMERLEKLLRRREIYDDKKNKYAHIGFYEKLPVNTNETESEEDMKTKLEEYKKRVSELELRMKYPMQYNDRQNTDGDIIDSDKIPDAINLIKKIESGLKNLNDKSYSLYDSIDNEKSTQAGTNNDDNFLNELLKSRKTKRASISEVVEQNLRAIYNMLADEQLKRQKFKKEQGTMLARKKRDTDKKLSRPSTSKKTNKIEERKLLLERIQKHNSDKKKPAKLTLKNHKSESQENNFYGFERLPRLENFPTGDVHVEVGKIKVDEVEDDDDDDVIPVGGRMKKSSNFESFIETKEENLNQSSDDFSDIVSSKAPSYNTNKHMKMNANNNKNKNVRQKRSIQDINTILNNEMIFEDDNNQRDCQCRSTRNVVTHLCKNCKINAKKNERSLAKSRGQRMNKKFVIISRERRDTTANEEQNDNHDKLIEKINDKNPTNDDKISQDMSSNSKHLNKAEELQKGLSKSSEILPKLHEDAANEAPKVKHARHVTERPRQRADKNREKTQKSTAETSTNQVKKRKLRLLTPPAASTSTTTTTISTTMSTALKSAKAAKQSTPSSTSTTVKTIENTSTEKHEKNHKSMNKLKHKKKKNQQDTKEPVNDEGKNDTHSSIRMKHKNKKNQKDPAVAQAQDEKLRKILFEDHKQKRHKHFKQLRNKLNHDEPSTTSPTDTKKKTEKNKAKIVKRSVMLPIQDEDILQAVNDSNDNVNNFHLVHTAPRCDKCSSKKKELKNNASSEKNIKNINENKSTTVKNLENISDDKMKPKYKRLMMKHQEKIKNAEKKNHKYIYRGKRNANYKIPNDYVENEIWKNGIEIKNNEKKKSINDLSNLNGYIPDEIFKNHTKIVNKEISSFVKETIPIIGNVLTNQLGKIQNITGKIEKLIENYKEADNAVDAINENYEEVIKNNPDGLLTFNFFNDTIKRIKIFFSFFTAAVAAFGQ</sequence>
<evidence type="ECO:0008006" key="7">
    <source>
        <dbReference type="Google" id="ProtNLM"/>
    </source>
</evidence>
<dbReference type="Pfam" id="PF03662">
    <property type="entry name" value="Glyco_hydro_79n"/>
    <property type="match status" value="1"/>
</dbReference>
<feature type="coiled-coil region" evidence="2">
    <location>
        <begin position="1397"/>
        <end position="1431"/>
    </location>
</feature>
<dbReference type="OrthoDB" id="726732at2759"/>
<keyword evidence="6" id="KW-1185">Reference proteome</keyword>
<dbReference type="GO" id="GO:0016798">
    <property type="term" value="F:hydrolase activity, acting on glycosyl bonds"/>
    <property type="evidence" value="ECO:0007669"/>
    <property type="project" value="InterPro"/>
</dbReference>
<feature type="region of interest" description="Disordered" evidence="3">
    <location>
        <begin position="1168"/>
        <end position="1205"/>
    </location>
</feature>
<feature type="compositionally biased region" description="Basic residues" evidence="3">
    <location>
        <begin position="1171"/>
        <end position="1183"/>
    </location>
</feature>
<evidence type="ECO:0000313" key="5">
    <source>
        <dbReference type="EMBL" id="KAF7997094.1"/>
    </source>
</evidence>
<dbReference type="InterPro" id="IPR005199">
    <property type="entry name" value="Glyco_hydro_79"/>
</dbReference>
<dbReference type="Gene3D" id="3.20.20.80">
    <property type="entry name" value="Glycosidases"/>
    <property type="match status" value="1"/>
</dbReference>
<feature type="compositionally biased region" description="Basic and acidic residues" evidence="3">
    <location>
        <begin position="1118"/>
        <end position="1136"/>
    </location>
</feature>
<organism evidence="5 6">
    <name type="scientific">Aphidius gifuensis</name>
    <name type="common">Parasitoid wasp</name>
    <dbReference type="NCBI Taxonomy" id="684658"/>
    <lineage>
        <taxon>Eukaryota</taxon>
        <taxon>Metazoa</taxon>
        <taxon>Ecdysozoa</taxon>
        <taxon>Arthropoda</taxon>
        <taxon>Hexapoda</taxon>
        <taxon>Insecta</taxon>
        <taxon>Pterygota</taxon>
        <taxon>Neoptera</taxon>
        <taxon>Endopterygota</taxon>
        <taxon>Hymenoptera</taxon>
        <taxon>Apocrita</taxon>
        <taxon>Ichneumonoidea</taxon>
        <taxon>Braconidae</taxon>
        <taxon>Aphidiinae</taxon>
        <taxon>Aphidius</taxon>
    </lineage>
</organism>
<feature type="region of interest" description="Disordered" evidence="3">
    <location>
        <begin position="698"/>
        <end position="727"/>
    </location>
</feature>
<comment type="caution">
    <text evidence="5">The sequence shown here is derived from an EMBL/GenBank/DDBJ whole genome shotgun (WGS) entry which is preliminary data.</text>
</comment>
<protein>
    <recommendedName>
        <fullName evidence="7">Heparanase</fullName>
    </recommendedName>
</protein>